<dbReference type="Proteomes" id="UP001054252">
    <property type="component" value="Unassembled WGS sequence"/>
</dbReference>
<comment type="caution">
    <text evidence="2">The sequence shown here is derived from an EMBL/GenBank/DDBJ whole genome shotgun (WGS) entry which is preliminary data.</text>
</comment>
<reference evidence="2 3" key="1">
    <citation type="journal article" date="2021" name="Commun. Biol.">
        <title>The genome of Shorea leprosula (Dipterocarpaceae) highlights the ecological relevance of drought in aseasonal tropical rainforests.</title>
        <authorList>
            <person name="Ng K.K.S."/>
            <person name="Kobayashi M.J."/>
            <person name="Fawcett J.A."/>
            <person name="Hatakeyama M."/>
            <person name="Paape T."/>
            <person name="Ng C.H."/>
            <person name="Ang C.C."/>
            <person name="Tnah L.H."/>
            <person name="Lee C.T."/>
            <person name="Nishiyama T."/>
            <person name="Sese J."/>
            <person name="O'Brien M.J."/>
            <person name="Copetti D."/>
            <person name="Mohd Noor M.I."/>
            <person name="Ong R.C."/>
            <person name="Putra M."/>
            <person name="Sireger I.Z."/>
            <person name="Indrioko S."/>
            <person name="Kosugi Y."/>
            <person name="Izuno A."/>
            <person name="Isagi Y."/>
            <person name="Lee S.L."/>
            <person name="Shimizu K.K."/>
        </authorList>
    </citation>
    <scope>NUCLEOTIDE SEQUENCE [LARGE SCALE GENOMIC DNA]</scope>
    <source>
        <strain evidence="2">214</strain>
    </source>
</reference>
<evidence type="ECO:0000313" key="2">
    <source>
        <dbReference type="EMBL" id="GKV26619.1"/>
    </source>
</evidence>
<proteinExistence type="predicted"/>
<dbReference type="EMBL" id="BPVZ01000072">
    <property type="protein sequence ID" value="GKV26619.1"/>
    <property type="molecule type" value="Genomic_DNA"/>
</dbReference>
<organism evidence="2 3">
    <name type="scientific">Rubroshorea leprosula</name>
    <dbReference type="NCBI Taxonomy" id="152421"/>
    <lineage>
        <taxon>Eukaryota</taxon>
        <taxon>Viridiplantae</taxon>
        <taxon>Streptophyta</taxon>
        <taxon>Embryophyta</taxon>
        <taxon>Tracheophyta</taxon>
        <taxon>Spermatophyta</taxon>
        <taxon>Magnoliopsida</taxon>
        <taxon>eudicotyledons</taxon>
        <taxon>Gunneridae</taxon>
        <taxon>Pentapetalae</taxon>
        <taxon>rosids</taxon>
        <taxon>malvids</taxon>
        <taxon>Malvales</taxon>
        <taxon>Dipterocarpaceae</taxon>
        <taxon>Rubroshorea</taxon>
    </lineage>
</organism>
<dbReference type="AlphaFoldDB" id="A0AAV5KPT9"/>
<feature type="region of interest" description="Disordered" evidence="1">
    <location>
        <begin position="28"/>
        <end position="53"/>
    </location>
</feature>
<keyword evidence="3" id="KW-1185">Reference proteome</keyword>
<accession>A0AAV5KPT9</accession>
<protein>
    <submittedName>
        <fullName evidence="2">Uncharacterized protein</fullName>
    </submittedName>
</protein>
<feature type="compositionally biased region" description="Basic residues" evidence="1">
    <location>
        <begin position="28"/>
        <end position="48"/>
    </location>
</feature>
<evidence type="ECO:0000256" key="1">
    <source>
        <dbReference type="SAM" id="MobiDB-lite"/>
    </source>
</evidence>
<evidence type="ECO:0000313" key="3">
    <source>
        <dbReference type="Proteomes" id="UP001054252"/>
    </source>
</evidence>
<sequence>MLGMLHAAELDLRKSKYTPDLLVNQTKGKVKAMARSKAKPKTTKKPNKAPKATKGVAMSGICLHCRNNNFQNSSMWWS</sequence>
<gene>
    <name evidence="2" type="ORF">SLEP1_g35884</name>
</gene>
<name>A0AAV5KPT9_9ROSI</name>